<protein>
    <submittedName>
        <fullName evidence="1">Uncharacterized protein</fullName>
    </submittedName>
</protein>
<gene>
    <name evidence="1" type="ORF">TKK_004045</name>
</gene>
<dbReference type="PANTHER" id="PTHR28498">
    <property type="entry name" value="ZINC FINGER SWIM DOMAIN-CONTAINING PROTEIN 7"/>
    <property type="match status" value="1"/>
</dbReference>
<keyword evidence="2" id="KW-1185">Reference proteome</keyword>
<sequence length="110" mass="12799">MTDGEAASFDFSFKIAVRRVLKEATEEYNKSKEFTEAILLKLRYIFGPTFERALELFEANKVTAYKFESTRHSDNNTERVECCFYEVQGHSTEVYTIFSSVNYCPCLAFE</sequence>
<organism evidence="1 2">
    <name type="scientific">Trichogramma kaykai</name>
    <dbReference type="NCBI Taxonomy" id="54128"/>
    <lineage>
        <taxon>Eukaryota</taxon>
        <taxon>Metazoa</taxon>
        <taxon>Ecdysozoa</taxon>
        <taxon>Arthropoda</taxon>
        <taxon>Hexapoda</taxon>
        <taxon>Insecta</taxon>
        <taxon>Pterygota</taxon>
        <taxon>Neoptera</taxon>
        <taxon>Endopterygota</taxon>
        <taxon>Hymenoptera</taxon>
        <taxon>Apocrita</taxon>
        <taxon>Proctotrupomorpha</taxon>
        <taxon>Chalcidoidea</taxon>
        <taxon>Trichogrammatidae</taxon>
        <taxon>Trichogramma</taxon>
    </lineage>
</organism>
<dbReference type="EMBL" id="JBJJXI010000032">
    <property type="protein sequence ID" value="KAL3402879.1"/>
    <property type="molecule type" value="Genomic_DNA"/>
</dbReference>
<dbReference type="AlphaFoldDB" id="A0ABD2XCB2"/>
<proteinExistence type="predicted"/>
<dbReference type="PANTHER" id="PTHR28498:SF1">
    <property type="entry name" value="ZINC FINGER SWIM DOMAIN-CONTAINING PROTEIN 7"/>
    <property type="match status" value="1"/>
</dbReference>
<evidence type="ECO:0000313" key="1">
    <source>
        <dbReference type="EMBL" id="KAL3402879.1"/>
    </source>
</evidence>
<comment type="caution">
    <text evidence="1">The sequence shown here is derived from an EMBL/GenBank/DDBJ whole genome shotgun (WGS) entry which is preliminary data.</text>
</comment>
<dbReference type="Proteomes" id="UP001627154">
    <property type="component" value="Unassembled WGS sequence"/>
</dbReference>
<accession>A0ABD2XCB2</accession>
<reference evidence="1 2" key="1">
    <citation type="journal article" date="2024" name="bioRxiv">
        <title>A reference genome for Trichogramma kaykai: A tiny desert-dwelling parasitoid wasp with competing sex-ratio distorters.</title>
        <authorList>
            <person name="Culotta J."/>
            <person name="Lindsey A.R."/>
        </authorList>
    </citation>
    <scope>NUCLEOTIDE SEQUENCE [LARGE SCALE GENOMIC DNA]</scope>
    <source>
        <strain evidence="1 2">KSX58</strain>
    </source>
</reference>
<name>A0ABD2XCB2_9HYME</name>
<evidence type="ECO:0000313" key="2">
    <source>
        <dbReference type="Proteomes" id="UP001627154"/>
    </source>
</evidence>